<evidence type="ECO:0008006" key="4">
    <source>
        <dbReference type="Google" id="ProtNLM"/>
    </source>
</evidence>
<name>A0A448V137_9FIRM</name>
<dbReference type="Proteomes" id="UP000269544">
    <property type="component" value="Chromosome"/>
</dbReference>
<keyword evidence="3" id="KW-1185">Reference proteome</keyword>
<dbReference type="RefSeq" id="WP_126465309.1">
    <property type="nucleotide sequence ID" value="NZ_LR134523.1"/>
</dbReference>
<proteinExistence type="predicted"/>
<feature type="chain" id="PRO_5039700503" description="DUF4825 domain-containing protein" evidence="1">
    <location>
        <begin position="21"/>
        <end position="177"/>
    </location>
</feature>
<keyword evidence="1" id="KW-0732">Signal</keyword>
<evidence type="ECO:0000313" key="2">
    <source>
        <dbReference type="EMBL" id="VEJ35515.1"/>
    </source>
</evidence>
<gene>
    <name evidence="2" type="ORF">NCTC13079_00728</name>
</gene>
<evidence type="ECO:0000256" key="1">
    <source>
        <dbReference type="SAM" id="SignalP"/>
    </source>
</evidence>
<feature type="signal peptide" evidence="1">
    <location>
        <begin position="1"/>
        <end position="20"/>
    </location>
</feature>
<protein>
    <recommendedName>
        <fullName evidence="4">DUF4825 domain-containing protein</fullName>
    </recommendedName>
</protein>
<dbReference type="OrthoDB" id="2677224at2"/>
<dbReference type="PROSITE" id="PS51257">
    <property type="entry name" value="PROKAR_LIPOPROTEIN"/>
    <property type="match status" value="1"/>
</dbReference>
<dbReference type="AlphaFoldDB" id="A0A448V137"/>
<reference evidence="2 3" key="1">
    <citation type="submission" date="2018-12" db="EMBL/GenBank/DDBJ databases">
        <authorList>
            <consortium name="Pathogen Informatics"/>
        </authorList>
    </citation>
    <scope>NUCLEOTIDE SEQUENCE [LARGE SCALE GENOMIC DNA]</scope>
    <source>
        <strain evidence="2 3">NCTC13079</strain>
    </source>
</reference>
<organism evidence="2 3">
    <name type="scientific">Aedoeadaptatus ivorii</name>
    <dbReference type="NCBI Taxonomy" id="54006"/>
    <lineage>
        <taxon>Bacteria</taxon>
        <taxon>Bacillati</taxon>
        <taxon>Bacillota</taxon>
        <taxon>Tissierellia</taxon>
        <taxon>Tissierellales</taxon>
        <taxon>Peptoniphilaceae</taxon>
        <taxon>Aedoeadaptatus</taxon>
    </lineage>
</organism>
<accession>A0A448V137</accession>
<evidence type="ECO:0000313" key="3">
    <source>
        <dbReference type="Proteomes" id="UP000269544"/>
    </source>
</evidence>
<sequence>MKKFWVFLLLFLVACSPAKEENYQTIEKPEMNRAPLQGRWIVTNVQYLADDSKDPAAIVGSDAFFSSNVALFHDQRTDYPSYTVRKGSTDYFMKLRYNMTKEQVGITAEKLFVIDVYDGETLLFTVFREKEDIAYIDLYGNLMQLVKTKKGLDDRQVEDLLDGAVPEKKYYSSNPGK</sequence>
<dbReference type="EMBL" id="LR134523">
    <property type="protein sequence ID" value="VEJ35515.1"/>
    <property type="molecule type" value="Genomic_DNA"/>
</dbReference>
<dbReference type="KEGG" id="piv:NCTC13079_00728"/>